<name>A0ABR0SL02_9HYPO</name>
<sequence>MSLAAYSISTFLCPATEVTMLFWCVTRDRQVQRKLIVVQRFLPATVARLDPALAPAPAPNRPPLFFVCTSERRWLVADFLPNVSLPLGTLSTLEEAHYATAHYSRTACTSTCTIQIHSTYGAQGAHISGVAVAVDQ</sequence>
<keyword evidence="3" id="KW-1185">Reference proteome</keyword>
<evidence type="ECO:0000313" key="2">
    <source>
        <dbReference type="EMBL" id="KAK5992827.1"/>
    </source>
</evidence>
<keyword evidence="1" id="KW-0472">Membrane</keyword>
<proteinExistence type="predicted"/>
<organism evidence="2 3">
    <name type="scientific">Cladobotryum mycophilum</name>
    <dbReference type="NCBI Taxonomy" id="491253"/>
    <lineage>
        <taxon>Eukaryota</taxon>
        <taxon>Fungi</taxon>
        <taxon>Dikarya</taxon>
        <taxon>Ascomycota</taxon>
        <taxon>Pezizomycotina</taxon>
        <taxon>Sordariomycetes</taxon>
        <taxon>Hypocreomycetidae</taxon>
        <taxon>Hypocreales</taxon>
        <taxon>Hypocreaceae</taxon>
        <taxon>Cladobotryum</taxon>
    </lineage>
</organism>
<feature type="transmembrane region" description="Helical" evidence="1">
    <location>
        <begin position="6"/>
        <end position="25"/>
    </location>
</feature>
<evidence type="ECO:0000313" key="3">
    <source>
        <dbReference type="Proteomes" id="UP001338125"/>
    </source>
</evidence>
<keyword evidence="1" id="KW-0812">Transmembrane</keyword>
<protein>
    <recommendedName>
        <fullName evidence="4">Secreted protein</fullName>
    </recommendedName>
</protein>
<evidence type="ECO:0008006" key="4">
    <source>
        <dbReference type="Google" id="ProtNLM"/>
    </source>
</evidence>
<comment type="caution">
    <text evidence="2">The sequence shown here is derived from an EMBL/GenBank/DDBJ whole genome shotgun (WGS) entry which is preliminary data.</text>
</comment>
<evidence type="ECO:0000256" key="1">
    <source>
        <dbReference type="SAM" id="Phobius"/>
    </source>
</evidence>
<dbReference type="EMBL" id="JAVFKD010000012">
    <property type="protein sequence ID" value="KAK5992827.1"/>
    <property type="molecule type" value="Genomic_DNA"/>
</dbReference>
<keyword evidence="1" id="KW-1133">Transmembrane helix</keyword>
<reference evidence="2 3" key="1">
    <citation type="submission" date="2024-01" db="EMBL/GenBank/DDBJ databases">
        <title>Complete genome of Cladobotryum mycophilum ATHUM6906.</title>
        <authorList>
            <person name="Christinaki A.C."/>
            <person name="Myridakis A.I."/>
            <person name="Kouvelis V.N."/>
        </authorList>
    </citation>
    <scope>NUCLEOTIDE SEQUENCE [LARGE SCALE GENOMIC DNA]</scope>
    <source>
        <strain evidence="2 3">ATHUM6906</strain>
    </source>
</reference>
<dbReference type="Proteomes" id="UP001338125">
    <property type="component" value="Unassembled WGS sequence"/>
</dbReference>
<gene>
    <name evidence="2" type="ORF">PT974_06249</name>
</gene>
<accession>A0ABR0SL02</accession>